<dbReference type="PANTHER" id="PTHR10643:SF2">
    <property type="entry name" value="KINETOCHORE PROTEIN NDC80 HOMOLOG"/>
    <property type="match status" value="1"/>
</dbReference>
<feature type="coiled-coil region" evidence="1">
    <location>
        <begin position="5"/>
        <end position="32"/>
    </location>
</feature>
<accession>A0AAD4M5S5</accession>
<dbReference type="InterPro" id="IPR005550">
    <property type="entry name" value="Kinetochore_Ndc80"/>
</dbReference>
<proteinExistence type="predicted"/>
<dbReference type="GO" id="GO:0051315">
    <property type="term" value="P:attachment of mitotic spindle microtubules to kinetochore"/>
    <property type="evidence" value="ECO:0007669"/>
    <property type="project" value="InterPro"/>
</dbReference>
<dbReference type="AlphaFoldDB" id="A0AAD4M5S5"/>
<keyword evidence="1" id="KW-0175">Coiled coil</keyword>
<dbReference type="EMBL" id="WTXG01000009">
    <property type="protein sequence ID" value="KAI0303415.1"/>
    <property type="molecule type" value="Genomic_DNA"/>
</dbReference>
<dbReference type="PANTHER" id="PTHR10643">
    <property type="entry name" value="KINETOCHORE PROTEIN NDC80"/>
    <property type="match status" value="1"/>
</dbReference>
<evidence type="ECO:0000256" key="1">
    <source>
        <dbReference type="SAM" id="Coils"/>
    </source>
</evidence>
<evidence type="ECO:0000313" key="2">
    <source>
        <dbReference type="EMBL" id="KAI0303415.1"/>
    </source>
</evidence>
<sequence>MNTEHEQLSRSLEDLKVKVAESQKAILSLEVAVANRGAATEEAVDAYTRLLSNLGLFPPLPPPFQNIDLQVELNTAASQPEHLFKGPDVRRVIKPTLNAIVESKRSERAAVESERIKVDHELDQLISECENLEDEINETEKKVMVLNEQADDLREVRPFPAKLNTVPPLK</sequence>
<dbReference type="Proteomes" id="UP001203297">
    <property type="component" value="Unassembled WGS sequence"/>
</dbReference>
<protein>
    <submittedName>
        <fullName evidence="2">Uncharacterized protein</fullName>
    </submittedName>
</protein>
<organism evidence="2 3">
    <name type="scientific">Multifurca ochricompacta</name>
    <dbReference type="NCBI Taxonomy" id="376703"/>
    <lineage>
        <taxon>Eukaryota</taxon>
        <taxon>Fungi</taxon>
        <taxon>Dikarya</taxon>
        <taxon>Basidiomycota</taxon>
        <taxon>Agaricomycotina</taxon>
        <taxon>Agaricomycetes</taxon>
        <taxon>Russulales</taxon>
        <taxon>Russulaceae</taxon>
        <taxon>Multifurca</taxon>
    </lineage>
</organism>
<name>A0AAD4M5S5_9AGAM</name>
<reference evidence="2" key="1">
    <citation type="journal article" date="2022" name="New Phytol.">
        <title>Evolutionary transition to the ectomycorrhizal habit in the genomes of a hyperdiverse lineage of mushroom-forming fungi.</title>
        <authorList>
            <person name="Looney B."/>
            <person name="Miyauchi S."/>
            <person name="Morin E."/>
            <person name="Drula E."/>
            <person name="Courty P.E."/>
            <person name="Kohler A."/>
            <person name="Kuo A."/>
            <person name="LaButti K."/>
            <person name="Pangilinan J."/>
            <person name="Lipzen A."/>
            <person name="Riley R."/>
            <person name="Andreopoulos W."/>
            <person name="He G."/>
            <person name="Johnson J."/>
            <person name="Nolan M."/>
            <person name="Tritt A."/>
            <person name="Barry K.W."/>
            <person name="Grigoriev I.V."/>
            <person name="Nagy L.G."/>
            <person name="Hibbett D."/>
            <person name="Henrissat B."/>
            <person name="Matheny P.B."/>
            <person name="Labbe J."/>
            <person name="Martin F.M."/>
        </authorList>
    </citation>
    <scope>NUCLEOTIDE SEQUENCE</scope>
    <source>
        <strain evidence="2">BPL690</strain>
    </source>
</reference>
<feature type="coiled-coil region" evidence="1">
    <location>
        <begin position="115"/>
        <end position="156"/>
    </location>
</feature>
<evidence type="ECO:0000313" key="3">
    <source>
        <dbReference type="Proteomes" id="UP001203297"/>
    </source>
</evidence>
<gene>
    <name evidence="2" type="ORF">B0F90DRAFT_1370972</name>
</gene>
<keyword evidence="3" id="KW-1185">Reference proteome</keyword>
<dbReference type="GO" id="GO:0031262">
    <property type="term" value="C:Ndc80 complex"/>
    <property type="evidence" value="ECO:0007669"/>
    <property type="project" value="InterPro"/>
</dbReference>
<comment type="caution">
    <text evidence="2">The sequence shown here is derived from an EMBL/GenBank/DDBJ whole genome shotgun (WGS) entry which is preliminary data.</text>
</comment>